<feature type="non-terminal residue" evidence="1">
    <location>
        <position position="1"/>
    </location>
</feature>
<proteinExistence type="predicted"/>
<dbReference type="EMBL" id="JAVDQI010000017">
    <property type="protein sequence ID" value="MDR6223989.1"/>
    <property type="molecule type" value="Genomic_DNA"/>
</dbReference>
<gene>
    <name evidence="1" type="ORF">J2750_002470</name>
</gene>
<evidence type="ECO:0000313" key="2">
    <source>
        <dbReference type="Proteomes" id="UP001185015"/>
    </source>
</evidence>
<comment type="caution">
    <text evidence="1">The sequence shown here is derived from an EMBL/GenBank/DDBJ whole genome shotgun (WGS) entry which is preliminary data.</text>
</comment>
<dbReference type="Proteomes" id="UP001185015">
    <property type="component" value="Unassembled WGS sequence"/>
</dbReference>
<name>A0AA90U2F9_9EURY</name>
<protein>
    <submittedName>
        <fullName evidence="1">Uncharacterized protein</fullName>
    </submittedName>
</protein>
<accession>A0AA90U2F9</accession>
<organism evidence="1 2">
    <name type="scientific">Methanococcoides alaskense</name>
    <dbReference type="NCBI Taxonomy" id="325778"/>
    <lineage>
        <taxon>Archaea</taxon>
        <taxon>Methanobacteriati</taxon>
        <taxon>Methanobacteriota</taxon>
        <taxon>Stenosarchaea group</taxon>
        <taxon>Methanomicrobia</taxon>
        <taxon>Methanosarcinales</taxon>
        <taxon>Methanosarcinaceae</taxon>
        <taxon>Methanococcoides</taxon>
    </lineage>
</organism>
<evidence type="ECO:0000313" key="1">
    <source>
        <dbReference type="EMBL" id="MDR6223989.1"/>
    </source>
</evidence>
<keyword evidence="2" id="KW-1185">Reference proteome</keyword>
<sequence length="43" mass="4624">ANEDGIITIGEVNTTIDAYRTAQTDIGTVNEVIDLYRTGGSYC</sequence>
<dbReference type="AlphaFoldDB" id="A0AA90U2F9"/>
<reference evidence="1 2" key="1">
    <citation type="submission" date="2023-07" db="EMBL/GenBank/DDBJ databases">
        <title>Genomic Encyclopedia of Type Strains, Phase IV (KMG-IV): sequencing the most valuable type-strain genomes for metagenomic binning, comparative biology and taxonomic classification.</title>
        <authorList>
            <person name="Goeker M."/>
        </authorList>
    </citation>
    <scope>NUCLEOTIDE SEQUENCE [LARGE SCALE GENOMIC DNA]</scope>
    <source>
        <strain evidence="1 2">DSM 17273</strain>
    </source>
</reference>